<protein>
    <submittedName>
        <fullName evidence="2">Uncharacterized protein</fullName>
    </submittedName>
</protein>
<reference evidence="4 5" key="1">
    <citation type="submission" date="2019-05" db="EMBL/GenBank/DDBJ databases">
        <title>Emergence of the Ug99 lineage of the wheat stem rust pathogen through somatic hybridization.</title>
        <authorList>
            <person name="Li F."/>
            <person name="Upadhyaya N.M."/>
            <person name="Sperschneider J."/>
            <person name="Matny O."/>
            <person name="Nguyen-Phuc H."/>
            <person name="Mago R."/>
            <person name="Raley C."/>
            <person name="Miller M.E."/>
            <person name="Silverstein K.A.T."/>
            <person name="Henningsen E."/>
            <person name="Hirsch C.D."/>
            <person name="Visser B."/>
            <person name="Pretorius Z.A."/>
            <person name="Steffenson B.J."/>
            <person name="Schwessinger B."/>
            <person name="Dodds P.N."/>
            <person name="Figueroa M."/>
        </authorList>
    </citation>
    <scope>NUCLEOTIDE SEQUENCE [LARGE SCALE GENOMIC DNA]</scope>
    <source>
        <strain evidence="2">21-0</strain>
        <strain evidence="3 5">Ug99</strain>
    </source>
</reference>
<dbReference type="AlphaFoldDB" id="A0A5B0P7P1"/>
<proteinExistence type="predicted"/>
<feature type="region of interest" description="Disordered" evidence="1">
    <location>
        <begin position="32"/>
        <end position="53"/>
    </location>
</feature>
<dbReference type="Proteomes" id="UP000324748">
    <property type="component" value="Unassembled WGS sequence"/>
</dbReference>
<evidence type="ECO:0000256" key="1">
    <source>
        <dbReference type="SAM" id="MobiDB-lite"/>
    </source>
</evidence>
<dbReference type="EMBL" id="VSWC01000067">
    <property type="protein sequence ID" value="KAA1096620.1"/>
    <property type="molecule type" value="Genomic_DNA"/>
</dbReference>
<organism evidence="2 4">
    <name type="scientific">Puccinia graminis f. sp. tritici</name>
    <dbReference type="NCBI Taxonomy" id="56615"/>
    <lineage>
        <taxon>Eukaryota</taxon>
        <taxon>Fungi</taxon>
        <taxon>Dikarya</taxon>
        <taxon>Basidiomycota</taxon>
        <taxon>Pucciniomycotina</taxon>
        <taxon>Pucciniomycetes</taxon>
        <taxon>Pucciniales</taxon>
        <taxon>Pucciniaceae</taxon>
        <taxon>Puccinia</taxon>
    </lineage>
</organism>
<evidence type="ECO:0000313" key="2">
    <source>
        <dbReference type="EMBL" id="KAA1096620.1"/>
    </source>
</evidence>
<evidence type="ECO:0000313" key="3">
    <source>
        <dbReference type="EMBL" id="KAA1131817.1"/>
    </source>
</evidence>
<sequence length="53" mass="5817">MDIRTEDDVEVVVTPGLHTTITTTTDQLLLASQPGRPRRGGRELPASIEGRQM</sequence>
<gene>
    <name evidence="2" type="ORF">PGT21_022936</name>
    <name evidence="3" type="ORF">PGTUg99_027637</name>
</gene>
<comment type="caution">
    <text evidence="2">The sequence shown here is derived from an EMBL/GenBank/DDBJ whole genome shotgun (WGS) entry which is preliminary data.</text>
</comment>
<keyword evidence="4" id="KW-1185">Reference proteome</keyword>
<evidence type="ECO:0000313" key="5">
    <source>
        <dbReference type="Proteomes" id="UP000325313"/>
    </source>
</evidence>
<name>A0A5B0P7P1_PUCGR</name>
<evidence type="ECO:0000313" key="4">
    <source>
        <dbReference type="Proteomes" id="UP000324748"/>
    </source>
</evidence>
<dbReference type="EMBL" id="VDEP01000102">
    <property type="protein sequence ID" value="KAA1131817.1"/>
    <property type="molecule type" value="Genomic_DNA"/>
</dbReference>
<accession>A0A5B0P7P1</accession>
<dbReference type="Proteomes" id="UP000325313">
    <property type="component" value="Unassembled WGS sequence"/>
</dbReference>